<reference evidence="1" key="2">
    <citation type="submission" date="2014-02" db="EMBL/GenBank/DDBJ databases">
        <title>Complete DNA sequence of /Kuraishia capsulata/ illustrates novel genomic features among budding yeasts (/Saccharomycotina/).</title>
        <authorList>
            <person name="Morales L."/>
            <person name="Noel B."/>
            <person name="Porcel B."/>
            <person name="Marcet-Houben M."/>
            <person name="Hullo M-F."/>
            <person name="Sacerdot C."/>
            <person name="Tekaia F."/>
            <person name="Leh-Louis V."/>
            <person name="Despons L."/>
            <person name="Khanna V."/>
            <person name="Aury J-M."/>
            <person name="Barbe V."/>
            <person name="Couloux A."/>
            <person name="Labadie K."/>
            <person name="Pelletier E."/>
            <person name="Souciet J-L."/>
            <person name="Boekhout T."/>
            <person name="Gabaldon T."/>
            <person name="Wincker P."/>
            <person name="Dujon B."/>
        </authorList>
    </citation>
    <scope>NUCLEOTIDE SEQUENCE</scope>
    <source>
        <strain evidence="1">CBS 1993</strain>
    </source>
</reference>
<dbReference type="EMBL" id="HG793128">
    <property type="protein sequence ID" value="CDK28011.1"/>
    <property type="molecule type" value="Genomic_DNA"/>
</dbReference>
<dbReference type="HOGENOM" id="CLU_1204944_0_0_1"/>
<reference evidence="1" key="1">
    <citation type="submission" date="2013-12" db="EMBL/GenBank/DDBJ databases">
        <authorList>
            <person name="Genoscope - CEA"/>
        </authorList>
    </citation>
    <scope>NUCLEOTIDE SEQUENCE</scope>
    <source>
        <strain evidence="1">CBS 1993</strain>
    </source>
</reference>
<organism evidence="1 2">
    <name type="scientific">Kuraishia capsulata CBS 1993</name>
    <dbReference type="NCBI Taxonomy" id="1382522"/>
    <lineage>
        <taxon>Eukaryota</taxon>
        <taxon>Fungi</taxon>
        <taxon>Dikarya</taxon>
        <taxon>Ascomycota</taxon>
        <taxon>Saccharomycotina</taxon>
        <taxon>Pichiomycetes</taxon>
        <taxon>Pichiales</taxon>
        <taxon>Pichiaceae</taxon>
        <taxon>Kuraishia</taxon>
    </lineage>
</organism>
<dbReference type="GeneID" id="34521391"/>
<name>W6MN49_9ASCO</name>
<dbReference type="RefSeq" id="XP_022460003.1">
    <property type="nucleotide sequence ID" value="XM_022602461.1"/>
</dbReference>
<evidence type="ECO:0000313" key="2">
    <source>
        <dbReference type="Proteomes" id="UP000019384"/>
    </source>
</evidence>
<proteinExistence type="predicted"/>
<dbReference type="OrthoDB" id="2579248at2759"/>
<keyword evidence="2" id="KW-1185">Reference proteome</keyword>
<dbReference type="STRING" id="1382522.W6MN49"/>
<dbReference type="PANTHER" id="PTHR36848">
    <property type="entry name" value="DNA-BINDING PROTEIN (PUTATIVE SECRETED PROTEIN)-RELATED"/>
    <property type="match status" value="1"/>
</dbReference>
<sequence>MYSLLDFDYIAESLLHDLNDLDKIGDKFEVGSMTYNVIVFPSAKNLKKIIHDYLLNSSSNGGKVTIMGETPSLVDITPEPELISKLVAKSEFIPFTYEAFHESLLPFRESILGFVDPKDPLYLLYTRYKGSILYNLREESDGSRWLFKCNTDKVQQRPNALITLKGTWDLTGLDTINGGKFAKSSRAEAIQVTVGQTSSELILAKPVGFTLEDPNPLLLDRAFHKLPDDT</sequence>
<dbReference type="PANTHER" id="PTHR36848:SF2">
    <property type="entry name" value="SECRETED PROTEIN"/>
    <property type="match status" value="1"/>
</dbReference>
<accession>W6MN49</accession>
<dbReference type="AlphaFoldDB" id="W6MN49"/>
<dbReference type="InterPro" id="IPR053161">
    <property type="entry name" value="Ulvan_degrading_GH"/>
</dbReference>
<evidence type="ECO:0000313" key="1">
    <source>
        <dbReference type="EMBL" id="CDK28011.1"/>
    </source>
</evidence>
<dbReference type="Proteomes" id="UP000019384">
    <property type="component" value="Unassembled WGS sequence"/>
</dbReference>
<gene>
    <name evidence="1" type="ORF">KUCA_T00003991001</name>
</gene>
<protein>
    <submittedName>
        <fullName evidence="1">Uncharacterized protein</fullName>
    </submittedName>
</protein>